<dbReference type="SUPFAM" id="SSF51905">
    <property type="entry name" value="FAD/NAD(P)-binding domain"/>
    <property type="match status" value="1"/>
</dbReference>
<dbReference type="PANTHER" id="PTHR11552">
    <property type="entry name" value="GLUCOSE-METHANOL-CHOLINE GMC OXIDOREDUCTASE"/>
    <property type="match status" value="1"/>
</dbReference>
<organism evidence="5 6">
    <name type="scientific">Diplogelasinospora grovesii</name>
    <dbReference type="NCBI Taxonomy" id="303347"/>
    <lineage>
        <taxon>Eukaryota</taxon>
        <taxon>Fungi</taxon>
        <taxon>Dikarya</taxon>
        <taxon>Ascomycota</taxon>
        <taxon>Pezizomycotina</taxon>
        <taxon>Sordariomycetes</taxon>
        <taxon>Sordariomycetidae</taxon>
        <taxon>Sordariales</taxon>
        <taxon>Diplogelasinosporaceae</taxon>
        <taxon>Diplogelasinospora</taxon>
    </lineage>
</organism>
<dbReference type="InterPro" id="IPR012132">
    <property type="entry name" value="GMC_OxRdtase"/>
</dbReference>
<evidence type="ECO:0000256" key="2">
    <source>
        <dbReference type="PIRSR" id="PIRSR000137-2"/>
    </source>
</evidence>
<dbReference type="GO" id="GO:0050660">
    <property type="term" value="F:flavin adenine dinucleotide binding"/>
    <property type="evidence" value="ECO:0007669"/>
    <property type="project" value="InterPro"/>
</dbReference>
<evidence type="ECO:0000259" key="4">
    <source>
        <dbReference type="Pfam" id="PF05199"/>
    </source>
</evidence>
<evidence type="ECO:0000259" key="3">
    <source>
        <dbReference type="Pfam" id="PF00732"/>
    </source>
</evidence>
<dbReference type="Gene3D" id="3.30.560.10">
    <property type="entry name" value="Glucose Oxidase, domain 3"/>
    <property type="match status" value="2"/>
</dbReference>
<keyword evidence="6" id="KW-1185">Reference proteome</keyword>
<comment type="cofactor">
    <cofactor evidence="2">
        <name>FAD</name>
        <dbReference type="ChEBI" id="CHEBI:57692"/>
    </cofactor>
</comment>
<feature type="binding site" evidence="2">
    <location>
        <position position="236"/>
    </location>
    <ligand>
        <name>FAD</name>
        <dbReference type="ChEBI" id="CHEBI:57692"/>
    </ligand>
</feature>
<keyword evidence="2" id="KW-0274">FAD</keyword>
<dbReference type="PROSITE" id="PS51257">
    <property type="entry name" value="PROKAR_LIPOPROTEIN"/>
    <property type="match status" value="1"/>
</dbReference>
<evidence type="ECO:0000256" key="1">
    <source>
        <dbReference type="ARBA" id="ARBA00010790"/>
    </source>
</evidence>
<dbReference type="PIRSF" id="PIRSF000137">
    <property type="entry name" value="Alcohol_oxidase"/>
    <property type="match status" value="1"/>
</dbReference>
<reference evidence="6" key="1">
    <citation type="journal article" date="2023" name="Mol. Phylogenet. Evol.">
        <title>Genome-scale phylogeny and comparative genomics of the fungal order Sordariales.</title>
        <authorList>
            <person name="Hensen N."/>
            <person name="Bonometti L."/>
            <person name="Westerberg I."/>
            <person name="Brannstrom I.O."/>
            <person name="Guillou S."/>
            <person name="Cros-Aarteil S."/>
            <person name="Calhoun S."/>
            <person name="Haridas S."/>
            <person name="Kuo A."/>
            <person name="Mondo S."/>
            <person name="Pangilinan J."/>
            <person name="Riley R."/>
            <person name="LaButti K."/>
            <person name="Andreopoulos B."/>
            <person name="Lipzen A."/>
            <person name="Chen C."/>
            <person name="Yan M."/>
            <person name="Daum C."/>
            <person name="Ng V."/>
            <person name="Clum A."/>
            <person name="Steindorff A."/>
            <person name="Ohm R.A."/>
            <person name="Martin F."/>
            <person name="Silar P."/>
            <person name="Natvig D.O."/>
            <person name="Lalanne C."/>
            <person name="Gautier V."/>
            <person name="Ament-Velasquez S.L."/>
            <person name="Kruys A."/>
            <person name="Hutchinson M.I."/>
            <person name="Powell A.J."/>
            <person name="Barry K."/>
            <person name="Miller A.N."/>
            <person name="Grigoriev I.V."/>
            <person name="Debuchy R."/>
            <person name="Gladieux P."/>
            <person name="Hiltunen Thoren M."/>
            <person name="Johannesson H."/>
        </authorList>
    </citation>
    <scope>NUCLEOTIDE SEQUENCE [LARGE SCALE GENOMIC DNA]</scope>
    <source>
        <strain evidence="6">CBS 340.73</strain>
    </source>
</reference>
<gene>
    <name evidence="5" type="ORF">QBC46DRAFT_352218</name>
</gene>
<dbReference type="EMBL" id="MU853773">
    <property type="protein sequence ID" value="KAK3942461.1"/>
    <property type="molecule type" value="Genomic_DNA"/>
</dbReference>
<accession>A0AAN6NC43</accession>
<feature type="domain" description="Glucose-methanol-choline oxidoreductase N-terminal" evidence="3">
    <location>
        <begin position="15"/>
        <end position="330"/>
    </location>
</feature>
<evidence type="ECO:0000313" key="6">
    <source>
        <dbReference type="Proteomes" id="UP001303473"/>
    </source>
</evidence>
<dbReference type="InterPro" id="IPR036188">
    <property type="entry name" value="FAD/NAD-bd_sf"/>
</dbReference>
<dbReference type="GO" id="GO:0016614">
    <property type="term" value="F:oxidoreductase activity, acting on CH-OH group of donors"/>
    <property type="evidence" value="ECO:0007669"/>
    <property type="project" value="InterPro"/>
</dbReference>
<comment type="caution">
    <text evidence="5">The sequence shown here is derived from an EMBL/GenBank/DDBJ whole genome shotgun (WGS) entry which is preliminary data.</text>
</comment>
<dbReference type="InterPro" id="IPR007867">
    <property type="entry name" value="GMC_OxRtase_C"/>
</dbReference>
<feature type="domain" description="Glucose-methanol-choline oxidoreductase C-terminal" evidence="4">
    <location>
        <begin position="440"/>
        <end position="628"/>
    </location>
</feature>
<dbReference type="Gene3D" id="3.50.50.60">
    <property type="entry name" value="FAD/NAD(P)-binding domain"/>
    <property type="match status" value="2"/>
</dbReference>
<dbReference type="Proteomes" id="UP001303473">
    <property type="component" value="Unassembled WGS sequence"/>
</dbReference>
<dbReference type="SUPFAM" id="SSF54373">
    <property type="entry name" value="FAD-linked reductases, C-terminal domain"/>
    <property type="match status" value="1"/>
</dbReference>
<dbReference type="InterPro" id="IPR000172">
    <property type="entry name" value="GMC_OxRdtase_N"/>
</dbReference>
<keyword evidence="2" id="KW-0285">Flavoprotein</keyword>
<dbReference type="Pfam" id="PF00732">
    <property type="entry name" value="GMC_oxred_N"/>
    <property type="match status" value="1"/>
</dbReference>
<dbReference type="AlphaFoldDB" id="A0AAN6NC43"/>
<protein>
    <submittedName>
        <fullName evidence="5">GMC oxidoreductase-domain-containing protein</fullName>
    </submittedName>
</protein>
<sequence length="646" mass="70355">MAISNKLPEDLDEVDIIIAGGGTAGCIVAARLAAADPSLSILVIEGGTNNYNVPNVIHPALFTQNLLPGSKTAIFYQGNRAKQLANRDPVVPSGGILGGGSSINFMLYTRAQRMDFDSWKMPGWSTKELIPFLKKLETYHGPGTLDTHGTSGPVHISDGGFRCKRSEDDILQATAAMGYPEINDVQDLDSNDGFQRWLRTVSPEGRRQDTAHAYLHPLLQQPDKYPNLHVLVEHKVVRILFSPSSGETEPRAVGVEITPNPDYHATIIASQPKPKTQVIRARKLVVLSCGACGSPPTLERSGIGSAEVLKRAGVPVVVDLPGVGRDYQDHNLNLIPYRTNLKADETCDELVSGRLTHTQALEQGNPTLKWNGCDVASKVRPTEKEVDELGPEFRKKWDKDFKDKPNRPIMLIAFINSYFGDHSTVPLGGYMTTGIYTAYPYSRGHIHITGPNLTDPLDFDVGFFTDEGDVDIKKLVWAYKKQREIMRRTSMYRGEVASGHPRFAADSAAACVEFPVDSPNPLLLESVRSRLENTAIAPIGNGLVNGSGGVKDIPYTPEDDAAIEQYLRETTNTTWHSLGTCKMAPREELGVVDASLSVYGVKGLKIVDLSIPPENVAANTNNSAMVIGERGADIIARELGIAGWGV</sequence>
<comment type="similarity">
    <text evidence="1">Belongs to the GMC oxidoreductase family.</text>
</comment>
<feature type="binding site" evidence="2">
    <location>
        <begin position="575"/>
        <end position="576"/>
    </location>
    <ligand>
        <name>FAD</name>
        <dbReference type="ChEBI" id="CHEBI:57692"/>
    </ligand>
</feature>
<dbReference type="Pfam" id="PF05199">
    <property type="entry name" value="GMC_oxred_C"/>
    <property type="match status" value="1"/>
</dbReference>
<dbReference type="PANTHER" id="PTHR11552:SF78">
    <property type="entry name" value="GLUCOSE-METHANOL-CHOLINE OXIDOREDUCTASE N-TERMINAL DOMAIN-CONTAINING PROTEIN"/>
    <property type="match status" value="1"/>
</dbReference>
<proteinExistence type="inferred from homology"/>
<evidence type="ECO:0000313" key="5">
    <source>
        <dbReference type="EMBL" id="KAK3942461.1"/>
    </source>
</evidence>
<name>A0AAN6NC43_9PEZI</name>